<keyword evidence="6" id="KW-0378">Hydrolase</keyword>
<keyword evidence="13" id="KW-1133">Transmembrane helix</keyword>
<evidence type="ECO:0000256" key="2">
    <source>
        <dbReference type="ARBA" id="ARBA00009701"/>
    </source>
</evidence>
<dbReference type="Gene3D" id="3.90.1680.10">
    <property type="entry name" value="SOS response associated peptidase-like"/>
    <property type="match status" value="1"/>
</dbReference>
<organism evidence="16 17">
    <name type="scientific">Temnothorax curvispinosus</name>
    <dbReference type="NCBI Taxonomy" id="300111"/>
    <lineage>
        <taxon>Eukaryota</taxon>
        <taxon>Metazoa</taxon>
        <taxon>Ecdysozoa</taxon>
        <taxon>Arthropoda</taxon>
        <taxon>Hexapoda</taxon>
        <taxon>Insecta</taxon>
        <taxon>Pterygota</taxon>
        <taxon>Neoptera</taxon>
        <taxon>Endopterygota</taxon>
        <taxon>Hymenoptera</taxon>
        <taxon>Apocrita</taxon>
        <taxon>Aculeata</taxon>
        <taxon>Formicoidea</taxon>
        <taxon>Formicidae</taxon>
        <taxon>Myrmicinae</taxon>
        <taxon>Temnothorax</taxon>
    </lineage>
</organism>
<feature type="compositionally biased region" description="Polar residues" evidence="12">
    <location>
        <begin position="699"/>
        <end position="708"/>
    </location>
</feature>
<keyword evidence="8 13" id="KW-0472">Membrane</keyword>
<evidence type="ECO:0000256" key="5">
    <source>
        <dbReference type="ARBA" id="ARBA00022553"/>
    </source>
</evidence>
<dbReference type="PANTHER" id="PTHR46047:SF3">
    <property type="entry name" value="TYROSINE-PROTEIN PHOSPHATASE NON-RECEPTOR TYPE 61F"/>
    <property type="match status" value="1"/>
</dbReference>
<dbReference type="InterPro" id="IPR029021">
    <property type="entry name" value="Prot-tyrosine_phosphatase-like"/>
</dbReference>
<dbReference type="InterPro" id="IPR003595">
    <property type="entry name" value="Tyr_Pase_cat"/>
</dbReference>
<evidence type="ECO:0000313" key="16">
    <source>
        <dbReference type="Proteomes" id="UP000504618"/>
    </source>
</evidence>
<dbReference type="SUPFAM" id="SSF52799">
    <property type="entry name" value="(Phosphotyrosine protein) phosphatases II"/>
    <property type="match status" value="1"/>
</dbReference>
<dbReference type="GO" id="GO:0048666">
    <property type="term" value="P:neuron development"/>
    <property type="evidence" value="ECO:0007669"/>
    <property type="project" value="UniProtKB-ARBA"/>
</dbReference>
<dbReference type="InterPro" id="IPR036590">
    <property type="entry name" value="SRAP-like"/>
</dbReference>
<dbReference type="Pfam" id="PF02586">
    <property type="entry name" value="SRAP"/>
    <property type="match status" value="1"/>
</dbReference>
<dbReference type="GO" id="GO:0070373">
    <property type="term" value="P:negative regulation of ERK1 and ERK2 cascade"/>
    <property type="evidence" value="ECO:0007669"/>
    <property type="project" value="TreeGrafter"/>
</dbReference>
<dbReference type="EC" id="3.1.3.48" evidence="3"/>
<dbReference type="InterPro" id="IPR003738">
    <property type="entry name" value="SRAP"/>
</dbReference>
<dbReference type="SMART" id="SM00404">
    <property type="entry name" value="PTPc_motif"/>
    <property type="match status" value="1"/>
</dbReference>
<dbReference type="InterPro" id="IPR000242">
    <property type="entry name" value="PTP_cat"/>
</dbReference>
<proteinExistence type="inferred from homology"/>
<dbReference type="Gene3D" id="3.90.190.10">
    <property type="entry name" value="Protein tyrosine phosphatase superfamily"/>
    <property type="match status" value="1"/>
</dbReference>
<evidence type="ECO:0000256" key="6">
    <source>
        <dbReference type="ARBA" id="ARBA00022801"/>
    </source>
</evidence>
<feature type="domain" description="Tyrosine specific protein phosphatases" evidence="15">
    <location>
        <begin position="488"/>
        <end position="566"/>
    </location>
</feature>
<evidence type="ECO:0000256" key="4">
    <source>
        <dbReference type="ARBA" id="ARBA00015888"/>
    </source>
</evidence>
<dbReference type="AlphaFoldDB" id="A0A6J1PS64"/>
<gene>
    <name evidence="17" type="primary">LOC112455150</name>
</gene>
<dbReference type="SUPFAM" id="SSF143081">
    <property type="entry name" value="BB1717-like"/>
    <property type="match status" value="1"/>
</dbReference>
<feature type="region of interest" description="Disordered" evidence="12">
    <location>
        <begin position="603"/>
        <end position="665"/>
    </location>
</feature>
<dbReference type="InterPro" id="IPR016130">
    <property type="entry name" value="Tyr_Pase_AS"/>
</dbReference>
<sequence>MCGRICCSLDADTLCCACGYKDANGKQRKLTWAKTELKYDPSYNMCPRDVLPCITSGSHFEGEKEERVLCAMTWGMIPPWYQGDYKKRPNKISTHNSRLESIQTSTIYSPSLQKQQRCIVVCEGFFEWKPGTNNKVQKQPYYIYANQDKDVKADDPTTWANEFSETDGWKGFKVLKLAGIFGVHKTEEGNVIHSCTIITRESNKVLSWLHHRMPVCLTSEEECQLWLSKDLSTDVAVKTLNDMILQETALNWHPVSTVVNNGLNKTVDCRKKIKPKEIGQASFMTSWLQKGSAASNKRKSIDDKDPSNEDENTSNLQNIRSECESFDYTCNESKKPQNKTLNRYRDVAPYDHTRIILKRGVCDYIHANLIRVDHAERQYILTQGPLPNTVSHFWLMVWEQNSRAVLMLNKVIEKNQIKCHQYFPLDDVKPTMTFEDVSIKVDYISKKESSDYTTRTLRITDLESNDSREILHFHYTTWPDFGVPQRPTAFLRFLADVRKSGALDQNVGPPVVHCSAGIGRSGTFCLVDACLVLIEKCGLNALDVRHELLAMRRSRMGLIQTPEQLCFSYAAIIQGAKQLPFDNMDLNNEITHDEIITTYDEMNNKSNHPLEKDDEPPPLPPPRGESLTRSMMADLSSDGSTDNDEAGGPPDKPLPSEPPNHVELSDANLSTSATNCVDEQNLDDGTVLDETLSDDAENSIVTNNSPSNLDAKGEVRRRKTEKKERLATQVREMKRRQKEMEERQKFKRSLFYPLKISLGIGIGGGIIAICYYMYMRS</sequence>
<evidence type="ECO:0000259" key="15">
    <source>
        <dbReference type="PROSITE" id="PS50056"/>
    </source>
</evidence>
<protein>
    <recommendedName>
        <fullName evidence="4">Abasic site processing protein HMCES</fullName>
        <ecNumber evidence="3">3.1.3.48</ecNumber>
    </recommendedName>
    <alternativeName>
        <fullName evidence="9">Embryonic stem cell-specific 5-hydroxymethylcytosine-binding protein</fullName>
    </alternativeName>
    <alternativeName>
        <fullName evidence="10">Peptidase HMCES</fullName>
    </alternativeName>
    <alternativeName>
        <fullName evidence="11">SRAP domain-containing protein 1</fullName>
    </alternativeName>
</protein>
<evidence type="ECO:0000256" key="12">
    <source>
        <dbReference type="SAM" id="MobiDB-lite"/>
    </source>
</evidence>
<dbReference type="PRINTS" id="PR00700">
    <property type="entry name" value="PRTYPHPHTASE"/>
</dbReference>
<dbReference type="GO" id="GO:0003697">
    <property type="term" value="F:single-stranded DNA binding"/>
    <property type="evidence" value="ECO:0007669"/>
    <property type="project" value="InterPro"/>
</dbReference>
<evidence type="ECO:0000256" key="13">
    <source>
        <dbReference type="SAM" id="Phobius"/>
    </source>
</evidence>
<dbReference type="GO" id="GO:0106300">
    <property type="term" value="P:protein-DNA covalent cross-linking repair"/>
    <property type="evidence" value="ECO:0007669"/>
    <property type="project" value="InterPro"/>
</dbReference>
<keyword evidence="7" id="KW-0904">Protein phosphatase</keyword>
<evidence type="ECO:0000256" key="10">
    <source>
        <dbReference type="ARBA" id="ARBA00030898"/>
    </source>
</evidence>
<dbReference type="GO" id="GO:0005634">
    <property type="term" value="C:nucleus"/>
    <property type="evidence" value="ECO:0007669"/>
    <property type="project" value="TreeGrafter"/>
</dbReference>
<keyword evidence="16" id="KW-1185">Reference proteome</keyword>
<dbReference type="InterPro" id="IPR000387">
    <property type="entry name" value="Tyr_Pase_dom"/>
</dbReference>
<feature type="domain" description="Tyrosine-protein phosphatase" evidence="14">
    <location>
        <begin position="309"/>
        <end position="575"/>
    </location>
</feature>
<keyword evidence="5" id="KW-0597">Phosphoprotein</keyword>
<dbReference type="PROSITE" id="PS50056">
    <property type="entry name" value="TYR_PHOSPHATASE_2"/>
    <property type="match status" value="1"/>
</dbReference>
<dbReference type="Pfam" id="PF00102">
    <property type="entry name" value="Y_phosphatase"/>
    <property type="match status" value="1"/>
</dbReference>
<dbReference type="GO" id="GO:0009653">
    <property type="term" value="P:anatomical structure morphogenesis"/>
    <property type="evidence" value="ECO:0007669"/>
    <property type="project" value="UniProtKB-ARBA"/>
</dbReference>
<dbReference type="SMART" id="SM00194">
    <property type="entry name" value="PTPc"/>
    <property type="match status" value="1"/>
</dbReference>
<dbReference type="RefSeq" id="XP_024872667.1">
    <property type="nucleotide sequence ID" value="XM_025016899.1"/>
</dbReference>
<dbReference type="PROSITE" id="PS50055">
    <property type="entry name" value="TYR_PHOSPHATASE_PTP"/>
    <property type="match status" value="1"/>
</dbReference>
<evidence type="ECO:0000256" key="1">
    <source>
        <dbReference type="ARBA" id="ARBA00004308"/>
    </source>
</evidence>
<dbReference type="GO" id="GO:0019901">
    <property type="term" value="F:protein kinase binding"/>
    <property type="evidence" value="ECO:0007669"/>
    <property type="project" value="TreeGrafter"/>
</dbReference>
<dbReference type="PANTHER" id="PTHR46047">
    <property type="entry name" value="TYROSINE-PROTEIN PHOSPHATASE NON-RECEPTOR TYPE 61F"/>
    <property type="match status" value="1"/>
</dbReference>
<keyword evidence="13" id="KW-0812">Transmembrane</keyword>
<evidence type="ECO:0000256" key="8">
    <source>
        <dbReference type="ARBA" id="ARBA00023136"/>
    </source>
</evidence>
<name>A0A6J1PS64_9HYME</name>
<feature type="region of interest" description="Disordered" evidence="12">
    <location>
        <begin position="694"/>
        <end position="726"/>
    </location>
</feature>
<evidence type="ECO:0000259" key="14">
    <source>
        <dbReference type="PROSITE" id="PS50055"/>
    </source>
</evidence>
<reference evidence="17" key="1">
    <citation type="submission" date="2025-08" db="UniProtKB">
        <authorList>
            <consortium name="RefSeq"/>
        </authorList>
    </citation>
    <scope>IDENTIFICATION</scope>
    <source>
        <tissue evidence="17">Whole body</tissue>
    </source>
</reference>
<dbReference type="CDD" id="cd14545">
    <property type="entry name" value="PTPc-N1_2"/>
    <property type="match status" value="1"/>
</dbReference>
<evidence type="ECO:0000256" key="3">
    <source>
        <dbReference type="ARBA" id="ARBA00013064"/>
    </source>
</evidence>
<dbReference type="GO" id="GO:0005737">
    <property type="term" value="C:cytoplasm"/>
    <property type="evidence" value="ECO:0007669"/>
    <property type="project" value="TreeGrafter"/>
</dbReference>
<dbReference type="GO" id="GO:0046426">
    <property type="term" value="P:negative regulation of receptor signaling pathway via JAK-STAT"/>
    <property type="evidence" value="ECO:0007669"/>
    <property type="project" value="TreeGrafter"/>
</dbReference>
<evidence type="ECO:0000256" key="9">
    <source>
        <dbReference type="ARBA" id="ARBA00030390"/>
    </source>
</evidence>
<dbReference type="PROSITE" id="PS00383">
    <property type="entry name" value="TYR_PHOSPHATASE_1"/>
    <property type="match status" value="1"/>
</dbReference>
<dbReference type="GeneID" id="112455150"/>
<dbReference type="GO" id="GO:0004726">
    <property type="term" value="F:non-membrane spanning protein tyrosine phosphatase activity"/>
    <property type="evidence" value="ECO:0007669"/>
    <property type="project" value="TreeGrafter"/>
</dbReference>
<evidence type="ECO:0000256" key="11">
    <source>
        <dbReference type="ARBA" id="ARBA00031130"/>
    </source>
</evidence>
<comment type="similarity">
    <text evidence="2">Belongs to the protein-tyrosine phosphatase family. Non-receptor class 1 subfamily.</text>
</comment>
<comment type="subcellular location">
    <subcellularLocation>
        <location evidence="1">Endomembrane system</location>
    </subcellularLocation>
</comment>
<accession>A0A6J1PS64</accession>
<dbReference type="Proteomes" id="UP000504618">
    <property type="component" value="Unplaced"/>
</dbReference>
<dbReference type="InterPro" id="IPR051985">
    <property type="entry name" value="NR_tyrosine_phosphatase"/>
</dbReference>
<dbReference type="OrthoDB" id="9450131at2759"/>
<feature type="transmembrane region" description="Helical" evidence="13">
    <location>
        <begin position="750"/>
        <end position="774"/>
    </location>
</feature>
<evidence type="ECO:0000313" key="17">
    <source>
        <dbReference type="RefSeq" id="XP_024872667.1"/>
    </source>
</evidence>
<feature type="region of interest" description="Disordered" evidence="12">
    <location>
        <begin position="289"/>
        <end position="316"/>
    </location>
</feature>
<dbReference type="GO" id="GO:0012505">
    <property type="term" value="C:endomembrane system"/>
    <property type="evidence" value="ECO:0007669"/>
    <property type="project" value="UniProtKB-SubCell"/>
</dbReference>
<evidence type="ECO:0000256" key="7">
    <source>
        <dbReference type="ARBA" id="ARBA00022912"/>
    </source>
</evidence>